<dbReference type="InterPro" id="IPR005883">
    <property type="entry name" value="PilM"/>
</dbReference>
<dbReference type="Gene3D" id="3.30.420.40">
    <property type="match status" value="2"/>
</dbReference>
<name>A0A1F4TPK4_UNCSA</name>
<dbReference type="PANTHER" id="PTHR32432">
    <property type="entry name" value="CELL DIVISION PROTEIN FTSA-RELATED"/>
    <property type="match status" value="1"/>
</dbReference>
<gene>
    <name evidence="2" type="ORF">A2462_04915</name>
</gene>
<dbReference type="InterPro" id="IPR007813">
    <property type="entry name" value="PilN"/>
</dbReference>
<comment type="caution">
    <text evidence="2">The sequence shown here is derived from an EMBL/GenBank/DDBJ whole genome shotgun (WGS) entry which is preliminary data.</text>
</comment>
<evidence type="ECO:0000313" key="2">
    <source>
        <dbReference type="EMBL" id="OGC34652.1"/>
    </source>
</evidence>
<keyword evidence="1" id="KW-0472">Membrane</keyword>
<dbReference type="InterPro" id="IPR050696">
    <property type="entry name" value="FtsA/MreB"/>
</dbReference>
<feature type="transmembrane region" description="Helical" evidence="1">
    <location>
        <begin position="366"/>
        <end position="388"/>
    </location>
</feature>
<dbReference type="CDD" id="cd24049">
    <property type="entry name" value="ASKHA_NBD_PilM"/>
    <property type="match status" value="1"/>
</dbReference>
<sequence length="528" mass="59451">MAKKILGISFGNKRIKLVEVEQLKTGPKVVKWAIEPFPSDGNQEQQAQALTGCLKKNKISASDAVVTIRSPLLLYKLLELPVMQDKEIPSAMNFKLESLLPFPVKDAVINYYRIPDANLKGKSLFFVAAISKKYVREVAAMLSQAGIRMINIIPFSSALNGVLQGQDQSPHALISIGQQSTVIVLVKNGRVVFAREFTVGGASLAHAMEGVVQTEQGKYEIDFAKAEELKRTLGIPLEEDEYLQQTGIPASRIMAMMRPALEKIGAEILRTFEYYRNETGDQTEFLKFYMAGSLVKTKNLLQYFKRELELEILPFSFAVTAEQKDFVEALPLLALSLGAALTSKDYLDLLPEEYKHPWLFRLKKIWSYWFVALVYFLIILSFSVGLIIRQGYLETRAKMFRQKLQSLGIQTNQAVVGGQEQNLLTQGFNQSGEIDRFVVVMNLLNKNTPSAIYFRDLTYDNNSNSLRIKGLVLDDPKSGGLISFIEQIRQDRNFKNVDLASLRKSDQDADTVFDFEINCLLVKEAGQL</sequence>
<dbReference type="Gene3D" id="3.30.1490.300">
    <property type="match status" value="1"/>
</dbReference>
<organism evidence="2 3">
    <name type="scientific">candidate division WOR-1 bacterium RIFOXYC2_FULL_41_25</name>
    <dbReference type="NCBI Taxonomy" id="1802586"/>
    <lineage>
        <taxon>Bacteria</taxon>
        <taxon>Bacillati</taxon>
        <taxon>Saganbacteria</taxon>
    </lineage>
</organism>
<evidence type="ECO:0000313" key="3">
    <source>
        <dbReference type="Proteomes" id="UP000177309"/>
    </source>
</evidence>
<accession>A0A1F4TPK4</accession>
<dbReference type="Pfam" id="PF05137">
    <property type="entry name" value="PilN"/>
    <property type="match status" value="1"/>
</dbReference>
<evidence type="ECO:0000256" key="1">
    <source>
        <dbReference type="SAM" id="Phobius"/>
    </source>
</evidence>
<evidence type="ECO:0008006" key="4">
    <source>
        <dbReference type="Google" id="ProtNLM"/>
    </source>
</evidence>
<keyword evidence="1" id="KW-0812">Transmembrane</keyword>
<keyword evidence="1" id="KW-1133">Transmembrane helix</keyword>
<dbReference type="InterPro" id="IPR043129">
    <property type="entry name" value="ATPase_NBD"/>
</dbReference>
<dbReference type="SUPFAM" id="SSF53067">
    <property type="entry name" value="Actin-like ATPase domain"/>
    <property type="match status" value="2"/>
</dbReference>
<dbReference type="Proteomes" id="UP000177309">
    <property type="component" value="Unassembled WGS sequence"/>
</dbReference>
<reference evidence="2 3" key="1">
    <citation type="journal article" date="2016" name="Nat. Commun.">
        <title>Thousands of microbial genomes shed light on interconnected biogeochemical processes in an aquifer system.</title>
        <authorList>
            <person name="Anantharaman K."/>
            <person name="Brown C.T."/>
            <person name="Hug L.A."/>
            <person name="Sharon I."/>
            <person name="Castelle C.J."/>
            <person name="Probst A.J."/>
            <person name="Thomas B.C."/>
            <person name="Singh A."/>
            <person name="Wilkins M.J."/>
            <person name="Karaoz U."/>
            <person name="Brodie E.L."/>
            <person name="Williams K.H."/>
            <person name="Hubbard S.S."/>
            <person name="Banfield J.F."/>
        </authorList>
    </citation>
    <scope>NUCLEOTIDE SEQUENCE [LARGE SCALE GENOMIC DNA]</scope>
</reference>
<dbReference type="AlphaFoldDB" id="A0A1F4TPK4"/>
<protein>
    <recommendedName>
        <fullName evidence="4">SHS2 domain-containing protein</fullName>
    </recommendedName>
</protein>
<dbReference type="PANTHER" id="PTHR32432:SF3">
    <property type="entry name" value="ETHANOLAMINE UTILIZATION PROTEIN EUTJ"/>
    <property type="match status" value="1"/>
</dbReference>
<dbReference type="Pfam" id="PF11104">
    <property type="entry name" value="PilM_2"/>
    <property type="match status" value="1"/>
</dbReference>
<dbReference type="EMBL" id="MEUI01000014">
    <property type="protein sequence ID" value="OGC34652.1"/>
    <property type="molecule type" value="Genomic_DNA"/>
</dbReference>
<proteinExistence type="predicted"/>